<evidence type="ECO:0000313" key="1">
    <source>
        <dbReference type="EMBL" id="MBC9984224.1"/>
    </source>
</evidence>
<keyword evidence="2" id="KW-1185">Reference proteome</keyword>
<comment type="caution">
    <text evidence="1">The sequence shown here is derived from an EMBL/GenBank/DDBJ whole genome shotgun (WGS) entry which is preliminary data.</text>
</comment>
<dbReference type="Gene3D" id="3.40.50.300">
    <property type="entry name" value="P-loop containing nucleotide triphosphate hydrolases"/>
    <property type="match status" value="1"/>
</dbReference>
<dbReference type="SUPFAM" id="SSF52540">
    <property type="entry name" value="P-loop containing nucleoside triphosphate hydrolases"/>
    <property type="match status" value="1"/>
</dbReference>
<dbReference type="InterPro" id="IPR027417">
    <property type="entry name" value="P-loop_NTPase"/>
</dbReference>
<accession>A0ABR7ULA4</accession>
<dbReference type="EMBL" id="JAATTO010000100">
    <property type="protein sequence ID" value="MBC9984224.1"/>
    <property type="molecule type" value="Genomic_DNA"/>
</dbReference>
<organism evidence="1 2">
    <name type="scientific">Bradyrhizobium campsiandrae</name>
    <dbReference type="NCBI Taxonomy" id="1729892"/>
    <lineage>
        <taxon>Bacteria</taxon>
        <taxon>Pseudomonadati</taxon>
        <taxon>Pseudomonadota</taxon>
        <taxon>Alphaproteobacteria</taxon>
        <taxon>Hyphomicrobiales</taxon>
        <taxon>Nitrobacteraceae</taxon>
        <taxon>Bradyrhizobium</taxon>
    </lineage>
</organism>
<reference evidence="1 2" key="1">
    <citation type="journal article" date="2020" name="Arch. Microbiol.">
        <title>Bradyrhizobium campsiandrae sp. nov., a nitrogen-fixing bacterial strain isolated from a native leguminous tree from the Amazon adapted to flooded conditions.</title>
        <authorList>
            <person name="Cabral Michel D."/>
            <person name="Martins da Costa E."/>
            <person name="Azarias Guimaraes A."/>
            <person name="Soares de Carvalho T."/>
            <person name="Santos de Castro Caputo P."/>
            <person name="Willems A."/>
            <person name="de Souza Moreira F.M."/>
        </authorList>
    </citation>
    <scope>NUCLEOTIDE SEQUENCE [LARGE SCALE GENOMIC DNA]</scope>
    <source>
        <strain evidence="2">INPA 384B</strain>
    </source>
</reference>
<protein>
    <recommendedName>
        <fullName evidence="3">AAA family ATPase</fullName>
    </recommendedName>
</protein>
<dbReference type="Proteomes" id="UP000639516">
    <property type="component" value="Unassembled WGS sequence"/>
</dbReference>
<name>A0ABR7ULA4_9BRAD</name>
<dbReference type="RefSeq" id="WP_188106144.1">
    <property type="nucleotide sequence ID" value="NZ_JAANIH010000054.1"/>
</dbReference>
<gene>
    <name evidence="1" type="ORF">HA482_39215</name>
</gene>
<sequence>MRLVILTGASGSGKTTIAERIERQYPRLARVFRFDSIGVPSPQECIARSGAGSGPGGGWQRAMTIEWLARIARELDALPVLFEGQMRLSFITEGLAAAGIAEARIVLLHCDDESRTHRLVNERNQPDLANPDMMNWARFLRGEAEAGGFELLDTSNISIEDSVEYVCERLGIGRSGG</sequence>
<evidence type="ECO:0008006" key="3">
    <source>
        <dbReference type="Google" id="ProtNLM"/>
    </source>
</evidence>
<proteinExistence type="predicted"/>
<evidence type="ECO:0000313" key="2">
    <source>
        <dbReference type="Proteomes" id="UP000639516"/>
    </source>
</evidence>